<gene>
    <name evidence="1" type="ORF">SAMN05443248_3476</name>
</gene>
<dbReference type="EMBL" id="LT670817">
    <property type="protein sequence ID" value="SHH04252.1"/>
    <property type="molecule type" value="Genomic_DNA"/>
</dbReference>
<accession>A0A1M5PR88</accession>
<proteinExistence type="predicted"/>
<organism evidence="1 2">
    <name type="scientific">Bradyrhizobium erythrophlei</name>
    <dbReference type="NCBI Taxonomy" id="1437360"/>
    <lineage>
        <taxon>Bacteria</taxon>
        <taxon>Pseudomonadati</taxon>
        <taxon>Pseudomonadota</taxon>
        <taxon>Alphaproteobacteria</taxon>
        <taxon>Hyphomicrobiales</taxon>
        <taxon>Nitrobacteraceae</taxon>
        <taxon>Bradyrhizobium</taxon>
    </lineage>
</organism>
<reference evidence="1 2" key="1">
    <citation type="submission" date="2016-11" db="EMBL/GenBank/DDBJ databases">
        <authorList>
            <person name="Jaros S."/>
            <person name="Januszkiewicz K."/>
            <person name="Wedrychowicz H."/>
        </authorList>
    </citation>
    <scope>NUCLEOTIDE SEQUENCE [LARGE SCALE GENOMIC DNA]</scope>
    <source>
        <strain evidence="1 2">GAS138</strain>
    </source>
</reference>
<dbReference type="AlphaFoldDB" id="A0A1M5PR88"/>
<protein>
    <submittedName>
        <fullName evidence="1">Uncharacterized protein</fullName>
    </submittedName>
</protein>
<evidence type="ECO:0000313" key="1">
    <source>
        <dbReference type="EMBL" id="SHH04252.1"/>
    </source>
</evidence>
<name>A0A1M5PR88_9BRAD</name>
<dbReference type="Proteomes" id="UP000189796">
    <property type="component" value="Chromosome I"/>
</dbReference>
<dbReference type="RefSeq" id="WP_079602465.1">
    <property type="nucleotide sequence ID" value="NZ_LT670817.1"/>
</dbReference>
<evidence type="ECO:0000313" key="2">
    <source>
        <dbReference type="Proteomes" id="UP000189796"/>
    </source>
</evidence>
<sequence length="154" mass="16744">MIPSIITDTSITFIARGRPWVLAGDHPKFTQVKDLLQSGSAEADQLVQLSDVRVAVEAATEGAAVLSEEGLFLNGEKLSEAWEHKAHAAPDSIKVLLVNPGDRVRVQGDEDAPDGIYTVGEVDNADCDKRVYVESDEDYFGFVANTSIKDILRD</sequence>
<dbReference type="OrthoDB" id="8447235at2"/>